<dbReference type="InterPro" id="IPR025870">
    <property type="entry name" value="Glyoxalase-like_dom"/>
</dbReference>
<dbReference type="OrthoDB" id="408973at2759"/>
<dbReference type="EMBL" id="MU128960">
    <property type="protein sequence ID" value="KAF9514420.1"/>
    <property type="molecule type" value="Genomic_DNA"/>
</dbReference>
<dbReference type="Proteomes" id="UP000886523">
    <property type="component" value="Unassembled WGS sequence"/>
</dbReference>
<name>A0A9P6DY03_9AGAM</name>
<sequence length="245" mass="26182">MVERTDIQDHIIYLAPPGQLDIAIERFSSLGFKFPIILPARLREAIVNGIGGRTSSPAGSIMALLGLDQFVGEVINKRAGRTLYSPPANGGRTRPDGVELEWRVTFPERGHEAGVLPFFCEDITPRDLRVPSEPPGNTAHPSSATGIAYVKLLSPTGLYAGLVDQLNAVIGSKPLSSSPSETSWEISTLSGDPQHVTRLILSVRDESGDVPTSGIIEVGFWVDKGRGGPAGDGPLGHRVVWVQST</sequence>
<gene>
    <name evidence="2" type="ORF">BS47DRAFT_1361642</name>
</gene>
<reference evidence="2" key="1">
    <citation type="journal article" date="2020" name="Nat. Commun.">
        <title>Large-scale genome sequencing of mycorrhizal fungi provides insights into the early evolution of symbiotic traits.</title>
        <authorList>
            <person name="Miyauchi S."/>
            <person name="Kiss E."/>
            <person name="Kuo A."/>
            <person name="Drula E."/>
            <person name="Kohler A."/>
            <person name="Sanchez-Garcia M."/>
            <person name="Morin E."/>
            <person name="Andreopoulos B."/>
            <person name="Barry K.W."/>
            <person name="Bonito G."/>
            <person name="Buee M."/>
            <person name="Carver A."/>
            <person name="Chen C."/>
            <person name="Cichocki N."/>
            <person name="Clum A."/>
            <person name="Culley D."/>
            <person name="Crous P.W."/>
            <person name="Fauchery L."/>
            <person name="Girlanda M."/>
            <person name="Hayes R.D."/>
            <person name="Keri Z."/>
            <person name="LaButti K."/>
            <person name="Lipzen A."/>
            <person name="Lombard V."/>
            <person name="Magnuson J."/>
            <person name="Maillard F."/>
            <person name="Murat C."/>
            <person name="Nolan M."/>
            <person name="Ohm R.A."/>
            <person name="Pangilinan J."/>
            <person name="Pereira M.F."/>
            <person name="Perotto S."/>
            <person name="Peter M."/>
            <person name="Pfister S."/>
            <person name="Riley R."/>
            <person name="Sitrit Y."/>
            <person name="Stielow J.B."/>
            <person name="Szollosi G."/>
            <person name="Zifcakova L."/>
            <person name="Stursova M."/>
            <person name="Spatafora J.W."/>
            <person name="Tedersoo L."/>
            <person name="Vaario L.M."/>
            <person name="Yamada A."/>
            <person name="Yan M."/>
            <person name="Wang P."/>
            <person name="Xu J."/>
            <person name="Bruns T."/>
            <person name="Baldrian P."/>
            <person name="Vilgalys R."/>
            <person name="Dunand C."/>
            <person name="Henrissat B."/>
            <person name="Grigoriev I.V."/>
            <person name="Hibbett D."/>
            <person name="Nagy L.G."/>
            <person name="Martin F.M."/>
        </authorList>
    </citation>
    <scope>NUCLEOTIDE SEQUENCE</scope>
    <source>
        <strain evidence="2">UP504</strain>
    </source>
</reference>
<evidence type="ECO:0000259" key="1">
    <source>
        <dbReference type="Pfam" id="PF13468"/>
    </source>
</evidence>
<organism evidence="2 3">
    <name type="scientific">Hydnum rufescens UP504</name>
    <dbReference type="NCBI Taxonomy" id="1448309"/>
    <lineage>
        <taxon>Eukaryota</taxon>
        <taxon>Fungi</taxon>
        <taxon>Dikarya</taxon>
        <taxon>Basidiomycota</taxon>
        <taxon>Agaricomycotina</taxon>
        <taxon>Agaricomycetes</taxon>
        <taxon>Cantharellales</taxon>
        <taxon>Hydnaceae</taxon>
        <taxon>Hydnum</taxon>
    </lineage>
</organism>
<evidence type="ECO:0000313" key="2">
    <source>
        <dbReference type="EMBL" id="KAF9514420.1"/>
    </source>
</evidence>
<dbReference type="PANTHER" id="PTHR40265">
    <property type="entry name" value="BLL2707 PROTEIN"/>
    <property type="match status" value="1"/>
</dbReference>
<proteinExistence type="predicted"/>
<accession>A0A9P6DY03</accession>
<dbReference type="Gene3D" id="3.10.180.10">
    <property type="entry name" value="2,3-Dihydroxybiphenyl 1,2-Dioxygenase, domain 1"/>
    <property type="match status" value="1"/>
</dbReference>
<dbReference type="AlphaFoldDB" id="A0A9P6DY03"/>
<dbReference type="Pfam" id="PF13468">
    <property type="entry name" value="Glyoxalase_3"/>
    <property type="match status" value="1"/>
</dbReference>
<keyword evidence="3" id="KW-1185">Reference proteome</keyword>
<evidence type="ECO:0000313" key="3">
    <source>
        <dbReference type="Proteomes" id="UP000886523"/>
    </source>
</evidence>
<feature type="domain" description="Glyoxalase-like" evidence="1">
    <location>
        <begin position="85"/>
        <end position="155"/>
    </location>
</feature>
<dbReference type="InterPro" id="IPR029068">
    <property type="entry name" value="Glyas_Bleomycin-R_OHBP_Dase"/>
</dbReference>
<protein>
    <recommendedName>
        <fullName evidence="1">Glyoxalase-like domain-containing protein</fullName>
    </recommendedName>
</protein>
<dbReference type="PANTHER" id="PTHR40265:SF1">
    <property type="entry name" value="GLYOXALASE-LIKE DOMAIN-CONTAINING PROTEIN"/>
    <property type="match status" value="1"/>
</dbReference>
<comment type="caution">
    <text evidence="2">The sequence shown here is derived from an EMBL/GenBank/DDBJ whole genome shotgun (WGS) entry which is preliminary data.</text>
</comment>